<evidence type="ECO:0000313" key="9">
    <source>
        <dbReference type="EMBL" id="PDQ34600.1"/>
    </source>
</evidence>
<keyword evidence="4 7" id="KW-0812">Transmembrane</keyword>
<proteinExistence type="inferred from homology"/>
<sequence>MSITSTALLTRATRLRRRTPPKGTDAGIFTCVSLTLLALFAIGPIILFFFNSVKTSNDYAASSLGLPKTWEWGNFLDAWIQGNIGAGLINSAVVVAGTAALTLVVSGCAAYALARLDIKGNRLFINYLLISSSLPTQMFLVPLFYMAVQARLYDTQIGLILIYVGLFSPFATLLLRSFMLTMPKELEEAARMDGANELGVLFRVVLPNALPGLLTVALVTALSAYNEFLFAVTFIQNSDLLPASTTFYSFQQGFTQNYPLVTAAGVIMIAPMLILFLFLQRRFISGLASSGLGG</sequence>
<dbReference type="SUPFAM" id="SSF161098">
    <property type="entry name" value="MetI-like"/>
    <property type="match status" value="1"/>
</dbReference>
<evidence type="ECO:0000256" key="6">
    <source>
        <dbReference type="ARBA" id="ARBA00023136"/>
    </source>
</evidence>
<protein>
    <recommendedName>
        <fullName evidence="8">ABC transmembrane type-1 domain-containing protein</fullName>
    </recommendedName>
</protein>
<dbReference type="EMBL" id="NAEP01000050">
    <property type="protein sequence ID" value="PDQ34600.1"/>
    <property type="molecule type" value="Genomic_DNA"/>
</dbReference>
<evidence type="ECO:0000256" key="7">
    <source>
        <dbReference type="RuleBase" id="RU363032"/>
    </source>
</evidence>
<keyword evidence="6 7" id="KW-0472">Membrane</keyword>
<feature type="domain" description="ABC transmembrane type-1" evidence="8">
    <location>
        <begin position="88"/>
        <end position="279"/>
    </location>
</feature>
<dbReference type="Pfam" id="PF00528">
    <property type="entry name" value="BPD_transp_1"/>
    <property type="match status" value="1"/>
</dbReference>
<comment type="subcellular location">
    <subcellularLocation>
        <location evidence="1 7">Cell membrane</location>
        <topology evidence="1 7">Multi-pass membrane protein</topology>
    </subcellularLocation>
</comment>
<name>A0A2A6FPJ4_9MICO</name>
<evidence type="ECO:0000259" key="8">
    <source>
        <dbReference type="PROSITE" id="PS50928"/>
    </source>
</evidence>
<feature type="transmembrane region" description="Helical" evidence="7">
    <location>
        <begin position="26"/>
        <end position="50"/>
    </location>
</feature>
<dbReference type="Gene3D" id="1.10.3720.10">
    <property type="entry name" value="MetI-like"/>
    <property type="match status" value="1"/>
</dbReference>
<feature type="transmembrane region" description="Helical" evidence="7">
    <location>
        <begin position="157"/>
        <end position="179"/>
    </location>
</feature>
<evidence type="ECO:0000256" key="3">
    <source>
        <dbReference type="ARBA" id="ARBA00022475"/>
    </source>
</evidence>
<dbReference type="PROSITE" id="PS50928">
    <property type="entry name" value="ABC_TM1"/>
    <property type="match status" value="1"/>
</dbReference>
<keyword evidence="2 7" id="KW-0813">Transport</keyword>
<feature type="transmembrane region" description="Helical" evidence="7">
    <location>
        <begin position="258"/>
        <end position="279"/>
    </location>
</feature>
<dbReference type="GO" id="GO:0055085">
    <property type="term" value="P:transmembrane transport"/>
    <property type="evidence" value="ECO:0007669"/>
    <property type="project" value="InterPro"/>
</dbReference>
<evidence type="ECO:0000256" key="2">
    <source>
        <dbReference type="ARBA" id="ARBA00022448"/>
    </source>
</evidence>
<evidence type="ECO:0000256" key="5">
    <source>
        <dbReference type="ARBA" id="ARBA00022989"/>
    </source>
</evidence>
<dbReference type="PANTHER" id="PTHR43744:SF12">
    <property type="entry name" value="ABC TRANSPORTER PERMEASE PROTEIN MG189-RELATED"/>
    <property type="match status" value="1"/>
</dbReference>
<evidence type="ECO:0000256" key="4">
    <source>
        <dbReference type="ARBA" id="ARBA00022692"/>
    </source>
</evidence>
<gene>
    <name evidence="9" type="ORF">B5766_10470</name>
</gene>
<feature type="transmembrane region" description="Helical" evidence="7">
    <location>
        <begin position="88"/>
        <end position="112"/>
    </location>
</feature>
<accession>A0A2A6FPJ4</accession>
<dbReference type="InterPro" id="IPR000515">
    <property type="entry name" value="MetI-like"/>
</dbReference>
<comment type="caution">
    <text evidence="9">The sequence shown here is derived from an EMBL/GenBank/DDBJ whole genome shotgun (WGS) entry which is preliminary data.</text>
</comment>
<comment type="similarity">
    <text evidence="7">Belongs to the binding-protein-dependent transport system permease family.</text>
</comment>
<feature type="transmembrane region" description="Helical" evidence="7">
    <location>
        <begin position="124"/>
        <end position="145"/>
    </location>
</feature>
<reference evidence="10" key="1">
    <citation type="submission" date="2017-03" db="EMBL/GenBank/DDBJ databases">
        <authorList>
            <person name="Lund M.B."/>
        </authorList>
    </citation>
    <scope>NUCLEOTIDE SEQUENCE [LARGE SCALE GENOMIC DNA]</scope>
</reference>
<dbReference type="CDD" id="cd06261">
    <property type="entry name" value="TM_PBP2"/>
    <property type="match status" value="1"/>
</dbReference>
<dbReference type="GO" id="GO:0005886">
    <property type="term" value="C:plasma membrane"/>
    <property type="evidence" value="ECO:0007669"/>
    <property type="project" value="UniProtKB-SubCell"/>
</dbReference>
<dbReference type="AlphaFoldDB" id="A0A2A6FPJ4"/>
<feature type="transmembrane region" description="Helical" evidence="7">
    <location>
        <begin position="200"/>
        <end position="225"/>
    </location>
</feature>
<evidence type="ECO:0000256" key="1">
    <source>
        <dbReference type="ARBA" id="ARBA00004651"/>
    </source>
</evidence>
<evidence type="ECO:0000313" key="10">
    <source>
        <dbReference type="Proteomes" id="UP000219994"/>
    </source>
</evidence>
<dbReference type="InterPro" id="IPR035906">
    <property type="entry name" value="MetI-like_sf"/>
</dbReference>
<keyword evidence="3" id="KW-1003">Cell membrane</keyword>
<dbReference type="Proteomes" id="UP000219994">
    <property type="component" value="Unassembled WGS sequence"/>
</dbReference>
<organism evidence="9 10">
    <name type="scientific">Candidatus Lumbricidiphila eiseniae</name>
    <dbReference type="NCBI Taxonomy" id="1969409"/>
    <lineage>
        <taxon>Bacteria</taxon>
        <taxon>Bacillati</taxon>
        <taxon>Actinomycetota</taxon>
        <taxon>Actinomycetes</taxon>
        <taxon>Micrococcales</taxon>
        <taxon>Microbacteriaceae</taxon>
        <taxon>Candidatus Lumbricidiphila</taxon>
    </lineage>
</organism>
<dbReference type="PANTHER" id="PTHR43744">
    <property type="entry name" value="ABC TRANSPORTER PERMEASE PROTEIN MG189-RELATED-RELATED"/>
    <property type="match status" value="1"/>
</dbReference>
<keyword evidence="5 7" id="KW-1133">Transmembrane helix</keyword>